<dbReference type="GO" id="GO:0008460">
    <property type="term" value="F:dTDP-glucose 4,6-dehydratase activity"/>
    <property type="evidence" value="ECO:0007669"/>
    <property type="project" value="UniProtKB-EC"/>
</dbReference>
<dbReference type="EMBL" id="MGFX01000003">
    <property type="protein sequence ID" value="OGM15499.1"/>
    <property type="molecule type" value="Genomic_DNA"/>
</dbReference>
<dbReference type="STRING" id="1802485.A2V97_02355"/>
<evidence type="ECO:0000313" key="9">
    <source>
        <dbReference type="EMBL" id="OGM15499.1"/>
    </source>
</evidence>
<evidence type="ECO:0000256" key="4">
    <source>
        <dbReference type="ARBA" id="ARBA00011990"/>
    </source>
</evidence>
<feature type="domain" description="NAD(P)-binding" evidence="8">
    <location>
        <begin position="4"/>
        <end position="305"/>
    </location>
</feature>
<gene>
    <name evidence="9" type="ORF">A2V97_02355</name>
</gene>
<organism evidence="9 10">
    <name type="scientific">Candidatus Woesebacteria bacterium RBG_16_42_24</name>
    <dbReference type="NCBI Taxonomy" id="1802485"/>
    <lineage>
        <taxon>Bacteria</taxon>
        <taxon>Candidatus Woeseibacteriota</taxon>
    </lineage>
</organism>
<comment type="cofactor">
    <cofactor evidence="2 7">
        <name>NAD(+)</name>
        <dbReference type="ChEBI" id="CHEBI:57540"/>
    </cofactor>
</comment>
<dbReference type="Gene3D" id="3.90.25.10">
    <property type="entry name" value="UDP-galactose 4-epimerase, domain 1"/>
    <property type="match status" value="1"/>
</dbReference>
<sequence>MKLLVTGGAGFIGSNFIRYWLQKYPKDKIVNLDKLTYAGRLETTKDFSKNRNYSFVKGDISNLKLAKEVMKGVDVVVNFAAESHNDRAIQDPGIFVRTNVLGTQILLEAAKRAKVSRFHHISTCEVFGDLGLNEKRAFKEIDAFRPRTPYNASKAAANHVVMAYCHTFNLPVTISHCSNNFGPYQFPEKVISRFVTNLIDGEKIPLYKSSQNKREYIFVDDHNEAVDLILKKGKAGETYNIGSGVEKSIEEIADSLLAILGKPKTFKKYVPDRKGHDRRYLLSTEKISKELGWKPKYDFDIWLEKTVTWYQNNQWWWRPLKLGAEKLYDKTGQK</sequence>
<dbReference type="SUPFAM" id="SSF51735">
    <property type="entry name" value="NAD(P)-binding Rossmann-fold domains"/>
    <property type="match status" value="1"/>
</dbReference>
<evidence type="ECO:0000256" key="7">
    <source>
        <dbReference type="RuleBase" id="RU004473"/>
    </source>
</evidence>
<dbReference type="EC" id="4.2.1.46" evidence="4 7"/>
<dbReference type="CDD" id="cd05246">
    <property type="entry name" value="dTDP_GD_SDR_e"/>
    <property type="match status" value="1"/>
</dbReference>
<evidence type="ECO:0000256" key="3">
    <source>
        <dbReference type="ARBA" id="ARBA00008178"/>
    </source>
</evidence>
<comment type="similarity">
    <text evidence="3 7">Belongs to the NAD(P)-dependent epimerase/dehydratase family. dTDP-glucose dehydratase subfamily.</text>
</comment>
<dbReference type="Pfam" id="PF16363">
    <property type="entry name" value="GDP_Man_Dehyd"/>
    <property type="match status" value="1"/>
</dbReference>
<evidence type="ECO:0000256" key="1">
    <source>
        <dbReference type="ARBA" id="ARBA00001539"/>
    </source>
</evidence>
<comment type="catalytic activity">
    <reaction evidence="1 7">
        <text>dTDP-alpha-D-glucose = dTDP-4-dehydro-6-deoxy-alpha-D-glucose + H2O</text>
        <dbReference type="Rhea" id="RHEA:17221"/>
        <dbReference type="ChEBI" id="CHEBI:15377"/>
        <dbReference type="ChEBI" id="CHEBI:57477"/>
        <dbReference type="ChEBI" id="CHEBI:57649"/>
        <dbReference type="EC" id="4.2.1.46"/>
    </reaction>
</comment>
<protein>
    <recommendedName>
        <fullName evidence="4 7">dTDP-glucose 4,6-dehydratase</fullName>
        <ecNumber evidence="4 7">4.2.1.46</ecNumber>
    </recommendedName>
</protein>
<accession>A0A1F7XL43</accession>
<evidence type="ECO:0000256" key="6">
    <source>
        <dbReference type="ARBA" id="ARBA00023239"/>
    </source>
</evidence>
<comment type="caution">
    <text evidence="9">The sequence shown here is derived from an EMBL/GenBank/DDBJ whole genome shotgun (WGS) entry which is preliminary data.</text>
</comment>
<proteinExistence type="inferred from homology"/>
<dbReference type="InterPro" id="IPR005888">
    <property type="entry name" value="dTDP_Gluc_deHydtase"/>
</dbReference>
<keyword evidence="6 7" id="KW-0456">Lyase</keyword>
<dbReference type="GO" id="GO:0009225">
    <property type="term" value="P:nucleotide-sugar metabolic process"/>
    <property type="evidence" value="ECO:0007669"/>
    <property type="project" value="InterPro"/>
</dbReference>
<dbReference type="Gene3D" id="3.40.50.720">
    <property type="entry name" value="NAD(P)-binding Rossmann-like Domain"/>
    <property type="match status" value="1"/>
</dbReference>
<dbReference type="InterPro" id="IPR016040">
    <property type="entry name" value="NAD(P)-bd_dom"/>
</dbReference>
<keyword evidence="5" id="KW-0520">NAD</keyword>
<dbReference type="AlphaFoldDB" id="A0A1F7XL43"/>
<name>A0A1F7XL43_9BACT</name>
<dbReference type="PANTHER" id="PTHR43000">
    <property type="entry name" value="DTDP-D-GLUCOSE 4,6-DEHYDRATASE-RELATED"/>
    <property type="match status" value="1"/>
</dbReference>
<dbReference type="InterPro" id="IPR036291">
    <property type="entry name" value="NAD(P)-bd_dom_sf"/>
</dbReference>
<evidence type="ECO:0000259" key="8">
    <source>
        <dbReference type="Pfam" id="PF16363"/>
    </source>
</evidence>
<reference evidence="9 10" key="1">
    <citation type="journal article" date="2016" name="Nat. Commun.">
        <title>Thousands of microbial genomes shed light on interconnected biogeochemical processes in an aquifer system.</title>
        <authorList>
            <person name="Anantharaman K."/>
            <person name="Brown C.T."/>
            <person name="Hug L.A."/>
            <person name="Sharon I."/>
            <person name="Castelle C.J."/>
            <person name="Probst A.J."/>
            <person name="Thomas B.C."/>
            <person name="Singh A."/>
            <person name="Wilkins M.J."/>
            <person name="Karaoz U."/>
            <person name="Brodie E.L."/>
            <person name="Williams K.H."/>
            <person name="Hubbard S.S."/>
            <person name="Banfield J.F."/>
        </authorList>
    </citation>
    <scope>NUCLEOTIDE SEQUENCE [LARGE SCALE GENOMIC DNA]</scope>
</reference>
<evidence type="ECO:0000256" key="2">
    <source>
        <dbReference type="ARBA" id="ARBA00001911"/>
    </source>
</evidence>
<evidence type="ECO:0000256" key="5">
    <source>
        <dbReference type="ARBA" id="ARBA00023027"/>
    </source>
</evidence>
<dbReference type="Proteomes" id="UP000177382">
    <property type="component" value="Unassembled WGS sequence"/>
</dbReference>
<dbReference type="NCBIfam" id="TIGR01181">
    <property type="entry name" value="dTDP_gluc_dehyt"/>
    <property type="match status" value="1"/>
</dbReference>
<evidence type="ECO:0000313" key="10">
    <source>
        <dbReference type="Proteomes" id="UP000177382"/>
    </source>
</evidence>